<protein>
    <recommendedName>
        <fullName evidence="2">S1 motif domain-containing protein</fullName>
    </recommendedName>
</protein>
<dbReference type="PANTHER" id="PTHR47559">
    <property type="entry name" value="OS03G0844900 PROTEIN"/>
    <property type="match status" value="1"/>
</dbReference>
<gene>
    <name evidence="3" type="ORF">PIB30_025826</name>
</gene>
<dbReference type="SUPFAM" id="SSF50249">
    <property type="entry name" value="Nucleic acid-binding proteins"/>
    <property type="match status" value="2"/>
</dbReference>
<dbReference type="Gene3D" id="2.40.50.140">
    <property type="entry name" value="Nucleic acid-binding proteins"/>
    <property type="match status" value="2"/>
</dbReference>
<keyword evidence="4" id="KW-1185">Reference proteome</keyword>
<dbReference type="InterPro" id="IPR012340">
    <property type="entry name" value="NA-bd_OB-fold"/>
</dbReference>
<accession>A0ABU6U9R1</accession>
<dbReference type="Pfam" id="PF00575">
    <property type="entry name" value="S1"/>
    <property type="match status" value="1"/>
</dbReference>
<proteinExistence type="predicted"/>
<evidence type="ECO:0000313" key="4">
    <source>
        <dbReference type="Proteomes" id="UP001341840"/>
    </source>
</evidence>
<dbReference type="PANTHER" id="PTHR47559:SF1">
    <property type="entry name" value="OS03G0844900 PROTEIN"/>
    <property type="match status" value="1"/>
</dbReference>
<dbReference type="SMART" id="SM00316">
    <property type="entry name" value="S1"/>
    <property type="match status" value="2"/>
</dbReference>
<feature type="compositionally biased region" description="Polar residues" evidence="1">
    <location>
        <begin position="64"/>
        <end position="79"/>
    </location>
</feature>
<dbReference type="EMBL" id="JASCZI010120924">
    <property type="protein sequence ID" value="MED6157714.1"/>
    <property type="molecule type" value="Genomic_DNA"/>
</dbReference>
<evidence type="ECO:0000259" key="2">
    <source>
        <dbReference type="PROSITE" id="PS50126"/>
    </source>
</evidence>
<evidence type="ECO:0000313" key="3">
    <source>
        <dbReference type="EMBL" id="MED6157714.1"/>
    </source>
</evidence>
<feature type="domain" description="S1 motif" evidence="2">
    <location>
        <begin position="125"/>
        <end position="200"/>
    </location>
</feature>
<feature type="region of interest" description="Disordered" evidence="1">
    <location>
        <begin position="64"/>
        <end position="84"/>
    </location>
</feature>
<dbReference type="InterPro" id="IPR003029">
    <property type="entry name" value="S1_domain"/>
</dbReference>
<dbReference type="InterPro" id="IPR052757">
    <property type="entry name" value="Ribosomal_protein_S1"/>
</dbReference>
<reference evidence="3 4" key="1">
    <citation type="journal article" date="2023" name="Plants (Basel)">
        <title>Bridging the Gap: Combining Genomics and Transcriptomics Approaches to Understand Stylosanthes scabra, an Orphan Legume from the Brazilian Caatinga.</title>
        <authorList>
            <person name="Ferreira-Neto J.R.C."/>
            <person name="da Silva M.D."/>
            <person name="Binneck E."/>
            <person name="de Melo N.F."/>
            <person name="da Silva R.H."/>
            <person name="de Melo A.L.T.M."/>
            <person name="Pandolfi V."/>
            <person name="Bustamante F.O."/>
            <person name="Brasileiro-Vidal A.C."/>
            <person name="Benko-Iseppon A.M."/>
        </authorList>
    </citation>
    <scope>NUCLEOTIDE SEQUENCE [LARGE SCALE GENOMIC DNA]</scope>
    <source>
        <tissue evidence="3">Leaves</tissue>
    </source>
</reference>
<organism evidence="3 4">
    <name type="scientific">Stylosanthes scabra</name>
    <dbReference type="NCBI Taxonomy" id="79078"/>
    <lineage>
        <taxon>Eukaryota</taxon>
        <taxon>Viridiplantae</taxon>
        <taxon>Streptophyta</taxon>
        <taxon>Embryophyta</taxon>
        <taxon>Tracheophyta</taxon>
        <taxon>Spermatophyta</taxon>
        <taxon>Magnoliopsida</taxon>
        <taxon>eudicotyledons</taxon>
        <taxon>Gunneridae</taxon>
        <taxon>Pentapetalae</taxon>
        <taxon>rosids</taxon>
        <taxon>fabids</taxon>
        <taxon>Fabales</taxon>
        <taxon>Fabaceae</taxon>
        <taxon>Papilionoideae</taxon>
        <taxon>50 kb inversion clade</taxon>
        <taxon>dalbergioids sensu lato</taxon>
        <taxon>Dalbergieae</taxon>
        <taxon>Pterocarpus clade</taxon>
        <taxon>Stylosanthes</taxon>
    </lineage>
</organism>
<dbReference type="Proteomes" id="UP001341840">
    <property type="component" value="Unassembled WGS sequence"/>
</dbReference>
<name>A0ABU6U9R1_9FABA</name>
<dbReference type="PROSITE" id="PS50126">
    <property type="entry name" value="S1"/>
    <property type="match status" value="2"/>
</dbReference>
<evidence type="ECO:0000256" key="1">
    <source>
        <dbReference type="SAM" id="MobiDB-lite"/>
    </source>
</evidence>
<feature type="domain" description="S1 motif" evidence="2">
    <location>
        <begin position="214"/>
        <end position="288"/>
    </location>
</feature>
<sequence length="410" mass="45780">MHILSGSISFLSSLSPSSQSNLLSCTSSTTSSSTATSFTFPKCPHKLTAKTPWEWHHNGNNTSSSRICVNGNSSTQIDQNPDGGLLHQRPTLLEPQPQLRDHDDVIRQARRSSDWKAAKEHKENGVIHNGRIEGFNTGGLLVRFYSIVGFLPFPQLSPVHSSKEPQKPIQEIAKGLHGSIISVKVILVDEDKRKLIFSEKEASWSKYSEQVKVGDIFEARVGSIEDYGAFVHLRFPDGLYHLTGLVHISEVSWDLVQDVRDILKDGDQVRVKVISVDREKSRITLSIKQLEEDPLLETLDKVIPQDGVADLDSSSDSESGSIEPLPGLETILEELKQEEGIYEARISRQGFEKRVVSQDLQLWLSNAPPVNQRFTLLARAGRQVQEIQLTTSLDQDGIKRALQRVLERVP</sequence>
<comment type="caution">
    <text evidence="3">The sequence shown here is derived from an EMBL/GenBank/DDBJ whole genome shotgun (WGS) entry which is preliminary data.</text>
</comment>